<dbReference type="SUPFAM" id="SSF51726">
    <property type="entry name" value="UROD/MetE-like"/>
    <property type="match status" value="1"/>
</dbReference>
<feature type="domain" description="Uroporphyrinogen decarboxylase (URO-D)" evidence="1">
    <location>
        <begin position="21"/>
        <end position="212"/>
    </location>
</feature>
<gene>
    <name evidence="2" type="ORF">S06H3_17155</name>
</gene>
<evidence type="ECO:0000313" key="2">
    <source>
        <dbReference type="EMBL" id="GAI05031.1"/>
    </source>
</evidence>
<reference evidence="2" key="1">
    <citation type="journal article" date="2014" name="Front. Microbiol.">
        <title>High frequency of phylogenetically diverse reductive dehalogenase-homologous genes in deep subseafloor sedimentary metagenomes.</title>
        <authorList>
            <person name="Kawai M."/>
            <person name="Futagami T."/>
            <person name="Toyoda A."/>
            <person name="Takaki Y."/>
            <person name="Nishi S."/>
            <person name="Hori S."/>
            <person name="Arai W."/>
            <person name="Tsubouchi T."/>
            <person name="Morono Y."/>
            <person name="Uchiyama I."/>
            <person name="Ito T."/>
            <person name="Fujiyama A."/>
            <person name="Inagaki F."/>
            <person name="Takami H."/>
        </authorList>
    </citation>
    <scope>NUCLEOTIDE SEQUENCE</scope>
    <source>
        <strain evidence="2">Expedition CK06-06</strain>
    </source>
</reference>
<evidence type="ECO:0000259" key="1">
    <source>
        <dbReference type="Pfam" id="PF01208"/>
    </source>
</evidence>
<sequence length="221" mass="25688">NEDTPTLLMMEGFFGILREWTGLENLLYMFYDDPNLVEDMMDHMLYFMMEIAQRVFKDIRVDFVRFWEDMAYKTGPLISPDMFKKFMVPRYKQVTDFLHSQGIDVIHVDCDGNIDELVPLWLECGINFHWPLEVAAGVDAIALRKKYGKDIILSGNIDKRVFARGKEAIREEVMSKVPFLLETGGYLPSLDHAFPPDISLEGFRCYLNLLREIGGMEKLPE</sequence>
<organism evidence="2">
    <name type="scientific">marine sediment metagenome</name>
    <dbReference type="NCBI Taxonomy" id="412755"/>
    <lineage>
        <taxon>unclassified sequences</taxon>
        <taxon>metagenomes</taxon>
        <taxon>ecological metagenomes</taxon>
    </lineage>
</organism>
<dbReference type="PANTHER" id="PTHR47099">
    <property type="entry name" value="METHYLCOBAMIDE:COM METHYLTRANSFERASE MTBA"/>
    <property type="match status" value="1"/>
</dbReference>
<dbReference type="InterPro" id="IPR052024">
    <property type="entry name" value="Methanogen_methyltrans"/>
</dbReference>
<dbReference type="PANTHER" id="PTHR47099:SF1">
    <property type="entry name" value="METHYLCOBAMIDE:COM METHYLTRANSFERASE MTBA"/>
    <property type="match status" value="1"/>
</dbReference>
<dbReference type="AlphaFoldDB" id="X1LGT3"/>
<dbReference type="EMBL" id="BARV01008550">
    <property type="protein sequence ID" value="GAI05031.1"/>
    <property type="molecule type" value="Genomic_DNA"/>
</dbReference>
<dbReference type="InterPro" id="IPR038071">
    <property type="entry name" value="UROD/MetE-like_sf"/>
</dbReference>
<accession>X1LGT3</accession>
<comment type="caution">
    <text evidence="2">The sequence shown here is derived from an EMBL/GenBank/DDBJ whole genome shotgun (WGS) entry which is preliminary data.</text>
</comment>
<feature type="non-terminal residue" evidence="2">
    <location>
        <position position="1"/>
    </location>
</feature>
<dbReference type="Gene3D" id="3.20.20.210">
    <property type="match status" value="1"/>
</dbReference>
<proteinExistence type="predicted"/>
<dbReference type="GO" id="GO:0006779">
    <property type="term" value="P:porphyrin-containing compound biosynthetic process"/>
    <property type="evidence" value="ECO:0007669"/>
    <property type="project" value="InterPro"/>
</dbReference>
<dbReference type="Pfam" id="PF01208">
    <property type="entry name" value="URO-D"/>
    <property type="match status" value="1"/>
</dbReference>
<protein>
    <recommendedName>
        <fullName evidence="1">Uroporphyrinogen decarboxylase (URO-D) domain-containing protein</fullName>
    </recommendedName>
</protein>
<dbReference type="GO" id="GO:0004853">
    <property type="term" value="F:uroporphyrinogen decarboxylase activity"/>
    <property type="evidence" value="ECO:0007669"/>
    <property type="project" value="InterPro"/>
</dbReference>
<dbReference type="InterPro" id="IPR000257">
    <property type="entry name" value="Uroporphyrinogen_deCOase"/>
</dbReference>
<name>X1LGT3_9ZZZZ</name>